<evidence type="ECO:0000313" key="2">
    <source>
        <dbReference type="Proteomes" id="UP000319792"/>
    </source>
</evidence>
<reference evidence="1 2" key="1">
    <citation type="submission" date="2019-06" db="EMBL/GenBank/DDBJ databases">
        <authorList>
            <person name="Teng J.L.L."/>
            <person name="Lee H.H."/>
            <person name="Lau S.K.P."/>
            <person name="Woo P.C.Y."/>
        </authorList>
    </citation>
    <scope>NUCLEOTIDE SEQUENCE [LARGE SCALE GENOMIC DNA]</scope>
    <source>
        <strain evidence="1 2">HKU70</strain>
    </source>
</reference>
<dbReference type="OrthoDB" id="4752608at2"/>
<keyword evidence="2" id="KW-1185">Reference proteome</keyword>
<dbReference type="AlphaFoldDB" id="A0A5C5RSF2"/>
<protein>
    <recommendedName>
        <fullName evidence="3">DUF3168 domain-containing protein</fullName>
    </recommendedName>
</protein>
<sequence length="153" mass="17091">MTWQPPAGYRRRIPDAEALLLDMVQPLLDAGTPVGRAVTWWPDDTPDLIAEGIPLVRARKVPGTTEMDGRLVQANLLLSVRTGSRAESWDVLAYLTDELHRQYWKGGVVSRSDGTRTAVHHCEVEAADQQLPELDPDWRVVSNVVTLTLRRTA</sequence>
<dbReference type="EMBL" id="VIGV01000002">
    <property type="protein sequence ID" value="TWS25353.1"/>
    <property type="molecule type" value="Genomic_DNA"/>
</dbReference>
<accession>A0A5C5RSF2</accession>
<gene>
    <name evidence="1" type="ORF">FK268_09175</name>
</gene>
<dbReference type="RefSeq" id="WP_146433269.1">
    <property type="nucleotide sequence ID" value="NZ_VIGV01000002.1"/>
</dbReference>
<proteinExistence type="predicted"/>
<comment type="caution">
    <text evidence="1">The sequence shown here is derived from an EMBL/GenBank/DDBJ whole genome shotgun (WGS) entry which is preliminary data.</text>
</comment>
<reference evidence="1 2" key="2">
    <citation type="submission" date="2019-08" db="EMBL/GenBank/DDBJ databases">
        <title>Tsukamurella conjunctivitidis sp. nov., Tsukamurella assacharolytica sp. nov. and Tsukamurella sputae sp. nov. isolated from patients with conjunctivitis, bacteraemia (lymphoma) and respiratory infection (sputum) in Hong Kong.</title>
        <authorList>
            <person name="Fok K.M.N."/>
            <person name="Fong J.Y.H."/>
        </authorList>
    </citation>
    <scope>NUCLEOTIDE SEQUENCE [LARGE SCALE GENOMIC DNA]</scope>
    <source>
        <strain evidence="1 2">HKU70</strain>
    </source>
</reference>
<organism evidence="1 2">
    <name type="scientific">Tsukamurella sputi</name>
    <dbReference type="NCBI Taxonomy" id="2591848"/>
    <lineage>
        <taxon>Bacteria</taxon>
        <taxon>Bacillati</taxon>
        <taxon>Actinomycetota</taxon>
        <taxon>Actinomycetes</taxon>
        <taxon>Mycobacteriales</taxon>
        <taxon>Tsukamurellaceae</taxon>
        <taxon>Tsukamurella</taxon>
    </lineage>
</organism>
<dbReference type="InterPro" id="IPR057003">
    <property type="entry name" value="Phage_tail_terminator_2"/>
</dbReference>
<evidence type="ECO:0008006" key="3">
    <source>
        <dbReference type="Google" id="ProtNLM"/>
    </source>
</evidence>
<dbReference type="Pfam" id="PF23841">
    <property type="entry name" value="Phage_tail_terminator_2"/>
    <property type="match status" value="1"/>
</dbReference>
<evidence type="ECO:0000313" key="1">
    <source>
        <dbReference type="EMBL" id="TWS25353.1"/>
    </source>
</evidence>
<dbReference type="Proteomes" id="UP000319792">
    <property type="component" value="Unassembled WGS sequence"/>
</dbReference>
<name>A0A5C5RSF2_9ACTN</name>